<dbReference type="eggNOG" id="ENOG502Z897">
    <property type="taxonomic scope" value="Bacteria"/>
</dbReference>
<gene>
    <name evidence="1" type="ordered locus">SAR116_0737</name>
</gene>
<protein>
    <recommendedName>
        <fullName evidence="3">Peptide synthase</fullName>
    </recommendedName>
</protein>
<dbReference type="STRING" id="488538.SAR116_0737"/>
<dbReference type="Gene3D" id="3.30.1330.110">
    <property type="entry name" value="BB2672"/>
    <property type="match status" value="1"/>
</dbReference>
<organism evidence="1 2">
    <name type="scientific">Puniceispirillum marinum (strain IMCC1322)</name>
    <dbReference type="NCBI Taxonomy" id="488538"/>
    <lineage>
        <taxon>Bacteria</taxon>
        <taxon>Pseudomonadati</taxon>
        <taxon>Pseudomonadota</taxon>
        <taxon>Alphaproteobacteria</taxon>
        <taxon>Candidatus Puniceispirillales</taxon>
        <taxon>Candidatus Puniceispirillaceae</taxon>
        <taxon>Candidatus Puniceispirillum</taxon>
    </lineage>
</organism>
<dbReference type="Proteomes" id="UP000007460">
    <property type="component" value="Chromosome"/>
</dbReference>
<dbReference type="InterPro" id="IPR035936">
    <property type="entry name" value="BB2672"/>
</dbReference>
<evidence type="ECO:0000313" key="2">
    <source>
        <dbReference type="Proteomes" id="UP000007460"/>
    </source>
</evidence>
<name>D5BRT3_PUNMI</name>
<evidence type="ECO:0008006" key="3">
    <source>
        <dbReference type="Google" id="ProtNLM"/>
    </source>
</evidence>
<dbReference type="AlphaFoldDB" id="D5BRT3"/>
<reference evidence="1 2" key="1">
    <citation type="journal article" date="2010" name="J. Bacteriol.">
        <title>Complete genome sequence of "Candidatus Puniceispirillum marinum" IMCC1322, a representative of the SAR116 clade in the Alphaproteobacteria.</title>
        <authorList>
            <person name="Oh H.M."/>
            <person name="Kwon K.K."/>
            <person name="Kang I."/>
            <person name="Kang S.G."/>
            <person name="Lee J.H."/>
            <person name="Kim S.J."/>
            <person name="Cho J.C."/>
        </authorList>
    </citation>
    <scope>NUCLEOTIDE SEQUENCE [LARGE SCALE GENOMIC DNA]</scope>
    <source>
        <strain evidence="1 2">IMCC1322</strain>
    </source>
</reference>
<accession>D5BRT3</accession>
<proteinExistence type="predicted"/>
<dbReference type="EMBL" id="CP001751">
    <property type="protein sequence ID" value="ADE38980.1"/>
    <property type="molecule type" value="Genomic_DNA"/>
</dbReference>
<evidence type="ECO:0000313" key="1">
    <source>
        <dbReference type="EMBL" id="ADE38980.1"/>
    </source>
</evidence>
<dbReference type="KEGG" id="apb:SAR116_0737"/>
<dbReference type="InterPro" id="IPR009569">
    <property type="entry name" value="AA_synth_put"/>
</dbReference>
<dbReference type="SUPFAM" id="SSF160519">
    <property type="entry name" value="BB2672-like"/>
    <property type="match status" value="1"/>
</dbReference>
<sequence length="204" mass="21960">MSNKIIKPEIRKIVTYEDTTFIEGFKAVAEPWHMFAAAAVFTNPWAGQFVDDLRPGIQAIAPVIGEMLSARVVDMAGGGDKIEAYGKAAIVGMNGEIEHASGVTHTLRFGNFYREAVGAKSYLSFTNLRGPANTAITIPMMDKIDAGRRSHYLTLQFAIGDAPGPDEILVALGGATTGRPHHRIGDRYQDLAEMGNDVDNPAGV</sequence>
<keyword evidence="2" id="KW-1185">Reference proteome</keyword>
<dbReference type="Pfam" id="PF06684">
    <property type="entry name" value="AA_synth"/>
    <property type="match status" value="1"/>
</dbReference>
<dbReference type="HOGENOM" id="CLU_120419_0_0_5"/>